<name>A0A1X6WNS6_9ENTE</name>
<dbReference type="OrthoDB" id="2870175at2"/>
<dbReference type="EMBL" id="FWFD01000008">
    <property type="protein sequence ID" value="SLM85326.1"/>
    <property type="molecule type" value="Genomic_DNA"/>
</dbReference>
<gene>
    <name evidence="2" type="ORF">FM121_04460</name>
</gene>
<feature type="domain" description="HTH LytTR-type" evidence="1">
    <location>
        <begin position="71"/>
        <end position="147"/>
    </location>
</feature>
<dbReference type="GO" id="GO:0003677">
    <property type="term" value="F:DNA binding"/>
    <property type="evidence" value="ECO:0007669"/>
    <property type="project" value="InterPro"/>
</dbReference>
<reference evidence="3" key="1">
    <citation type="submission" date="2017-02" db="EMBL/GenBank/DDBJ databases">
        <authorList>
            <person name="Dridi B."/>
        </authorList>
    </citation>
    <scope>NUCLEOTIDE SEQUENCE [LARGE SCALE GENOMIC DNA]</scope>
    <source>
        <strain evidence="3">bH819</strain>
    </source>
</reference>
<protein>
    <recommendedName>
        <fullName evidence="1">HTH LytTR-type domain-containing protein</fullName>
    </recommendedName>
</protein>
<dbReference type="InterPro" id="IPR007492">
    <property type="entry name" value="LytTR_DNA-bd_dom"/>
</dbReference>
<dbReference type="AlphaFoldDB" id="A0A1X6WNS6"/>
<keyword evidence="3" id="KW-1185">Reference proteome</keyword>
<accession>A0A1X6WNS6</accession>
<proteinExistence type="predicted"/>
<organism evidence="2 3">
    <name type="scientific">Vagococcus fluvialis bH819</name>
    <dbReference type="NCBI Taxonomy" id="1255619"/>
    <lineage>
        <taxon>Bacteria</taxon>
        <taxon>Bacillati</taxon>
        <taxon>Bacillota</taxon>
        <taxon>Bacilli</taxon>
        <taxon>Lactobacillales</taxon>
        <taxon>Enterococcaceae</taxon>
        <taxon>Vagococcus</taxon>
    </lineage>
</organism>
<evidence type="ECO:0000313" key="3">
    <source>
        <dbReference type="Proteomes" id="UP000195918"/>
    </source>
</evidence>
<dbReference type="Gene3D" id="2.40.50.1020">
    <property type="entry name" value="LytTr DNA-binding domain"/>
    <property type="match status" value="1"/>
</dbReference>
<dbReference type="SMART" id="SM00850">
    <property type="entry name" value="LytTR"/>
    <property type="match status" value="1"/>
</dbReference>
<dbReference type="Proteomes" id="UP000195918">
    <property type="component" value="Unassembled WGS sequence"/>
</dbReference>
<dbReference type="Pfam" id="PF04397">
    <property type="entry name" value="LytTR"/>
    <property type="match status" value="1"/>
</dbReference>
<sequence>MKINVKYLEEKNKDELDIISHPSNQLLLDKLTKTIQIPQTLIVTQPNNNRQKIITISDIEAITTLGHVSKIILTNQESYFYPKRIKELTFLTQNNLYQINQSTIINLNHVYTFQVEKHARLEIITKSQQHYIVSRHYVKQIKERLLCFNS</sequence>
<dbReference type="PROSITE" id="PS50930">
    <property type="entry name" value="HTH_LYTTR"/>
    <property type="match status" value="1"/>
</dbReference>
<evidence type="ECO:0000313" key="2">
    <source>
        <dbReference type="EMBL" id="SLM85326.1"/>
    </source>
</evidence>
<evidence type="ECO:0000259" key="1">
    <source>
        <dbReference type="PROSITE" id="PS50930"/>
    </source>
</evidence>
<dbReference type="RefSeq" id="WP_086950963.1">
    <property type="nucleotide sequence ID" value="NZ_FWFD01000008.1"/>
</dbReference>